<comment type="caution">
    <text evidence="1">The sequence shown here is derived from an EMBL/GenBank/DDBJ whole genome shotgun (WGS) entry which is preliminary data.</text>
</comment>
<sequence>MRWRYGGRNDCFSELRRISALIGPHVSACGQVPVTSASPRGHYAGSVRCGQLRQRHRASATRLIINLLLLVAIQFQEVCSNNHRNMVHNRRVTRTWRFDEYFEITCMID</sequence>
<dbReference type="Proteomes" id="UP000299102">
    <property type="component" value="Unassembled WGS sequence"/>
</dbReference>
<evidence type="ECO:0000313" key="1">
    <source>
        <dbReference type="EMBL" id="GBP25133.1"/>
    </source>
</evidence>
<evidence type="ECO:0000313" key="2">
    <source>
        <dbReference type="Proteomes" id="UP000299102"/>
    </source>
</evidence>
<dbReference type="EMBL" id="BGZK01000169">
    <property type="protein sequence ID" value="GBP25133.1"/>
    <property type="molecule type" value="Genomic_DNA"/>
</dbReference>
<proteinExistence type="predicted"/>
<organism evidence="1 2">
    <name type="scientific">Eumeta variegata</name>
    <name type="common">Bagworm moth</name>
    <name type="synonym">Eumeta japonica</name>
    <dbReference type="NCBI Taxonomy" id="151549"/>
    <lineage>
        <taxon>Eukaryota</taxon>
        <taxon>Metazoa</taxon>
        <taxon>Ecdysozoa</taxon>
        <taxon>Arthropoda</taxon>
        <taxon>Hexapoda</taxon>
        <taxon>Insecta</taxon>
        <taxon>Pterygota</taxon>
        <taxon>Neoptera</taxon>
        <taxon>Endopterygota</taxon>
        <taxon>Lepidoptera</taxon>
        <taxon>Glossata</taxon>
        <taxon>Ditrysia</taxon>
        <taxon>Tineoidea</taxon>
        <taxon>Psychidae</taxon>
        <taxon>Oiketicinae</taxon>
        <taxon>Eumeta</taxon>
    </lineage>
</organism>
<dbReference type="AlphaFoldDB" id="A0A4C1UF63"/>
<gene>
    <name evidence="1" type="ORF">EVAR_19615_1</name>
</gene>
<accession>A0A4C1UF63</accession>
<reference evidence="1 2" key="1">
    <citation type="journal article" date="2019" name="Commun. Biol.">
        <title>The bagworm genome reveals a unique fibroin gene that provides high tensile strength.</title>
        <authorList>
            <person name="Kono N."/>
            <person name="Nakamura H."/>
            <person name="Ohtoshi R."/>
            <person name="Tomita M."/>
            <person name="Numata K."/>
            <person name="Arakawa K."/>
        </authorList>
    </citation>
    <scope>NUCLEOTIDE SEQUENCE [LARGE SCALE GENOMIC DNA]</scope>
</reference>
<protein>
    <submittedName>
        <fullName evidence="1">Uncharacterized protein</fullName>
    </submittedName>
</protein>
<keyword evidence="2" id="KW-1185">Reference proteome</keyword>
<name>A0A4C1UF63_EUMVA</name>